<feature type="transmembrane region" description="Helical" evidence="3">
    <location>
        <begin position="129"/>
        <end position="148"/>
    </location>
</feature>
<keyword evidence="1 2" id="KW-0808">Transferase</keyword>
<dbReference type="GO" id="GO:0016020">
    <property type="term" value="C:membrane"/>
    <property type="evidence" value="ECO:0007669"/>
    <property type="project" value="InterPro"/>
</dbReference>
<dbReference type="PROSITE" id="PS00379">
    <property type="entry name" value="CDP_ALCOHOL_P_TRANSF"/>
    <property type="match status" value="1"/>
</dbReference>
<evidence type="ECO:0000256" key="1">
    <source>
        <dbReference type="ARBA" id="ARBA00022679"/>
    </source>
</evidence>
<dbReference type="AlphaFoldDB" id="S0FHP8"/>
<name>S0FHP8_RUMCE</name>
<feature type="transmembrane region" description="Helical" evidence="3">
    <location>
        <begin position="5"/>
        <end position="25"/>
    </location>
</feature>
<dbReference type="RefSeq" id="WP_004629638.1">
    <property type="nucleotide sequence ID" value="NZ_AORV01000065.1"/>
</dbReference>
<keyword evidence="3" id="KW-0812">Transmembrane</keyword>
<evidence type="ECO:0000256" key="2">
    <source>
        <dbReference type="RuleBase" id="RU003750"/>
    </source>
</evidence>
<reference evidence="4 5" key="1">
    <citation type="journal article" date="2013" name="Genome Announc.">
        <title>Draft Genome Sequence of the Cellulolytic, Mesophilic, Anaerobic Bacterium Clostridium termitidis Strain CT1112 (DSM 5398).</title>
        <authorList>
            <person name="Lal S."/>
            <person name="Ramachandran U."/>
            <person name="Zhang X."/>
            <person name="Munir R."/>
            <person name="Sparling R."/>
            <person name="Levin D.B."/>
        </authorList>
    </citation>
    <scope>NUCLEOTIDE SEQUENCE [LARGE SCALE GENOMIC DNA]</scope>
    <source>
        <strain evidence="4 5">CT1112</strain>
    </source>
</reference>
<keyword evidence="5" id="KW-1185">Reference proteome</keyword>
<dbReference type="InterPro" id="IPR000462">
    <property type="entry name" value="CDP-OH_P_trans"/>
</dbReference>
<dbReference type="Proteomes" id="UP000014155">
    <property type="component" value="Unassembled WGS sequence"/>
</dbReference>
<dbReference type="GO" id="GO:0008654">
    <property type="term" value="P:phospholipid biosynthetic process"/>
    <property type="evidence" value="ECO:0007669"/>
    <property type="project" value="InterPro"/>
</dbReference>
<feature type="transmembrane region" description="Helical" evidence="3">
    <location>
        <begin position="89"/>
        <end position="109"/>
    </location>
</feature>
<feature type="transmembrane region" description="Helical" evidence="3">
    <location>
        <begin position="62"/>
        <end position="83"/>
    </location>
</feature>
<evidence type="ECO:0000256" key="3">
    <source>
        <dbReference type="SAM" id="Phobius"/>
    </source>
</evidence>
<evidence type="ECO:0000313" key="5">
    <source>
        <dbReference type="Proteomes" id="UP000014155"/>
    </source>
</evidence>
<feature type="transmembrane region" description="Helical" evidence="3">
    <location>
        <begin position="31"/>
        <end position="50"/>
    </location>
</feature>
<dbReference type="Pfam" id="PF01066">
    <property type="entry name" value="CDP-OH_P_transf"/>
    <property type="match status" value="1"/>
</dbReference>
<organism evidence="4 5">
    <name type="scientific">Ruminiclostridium cellobioparum subsp. termitidis CT1112</name>
    <dbReference type="NCBI Taxonomy" id="1195236"/>
    <lineage>
        <taxon>Bacteria</taxon>
        <taxon>Bacillati</taxon>
        <taxon>Bacillota</taxon>
        <taxon>Clostridia</taxon>
        <taxon>Eubacteriales</taxon>
        <taxon>Oscillospiraceae</taxon>
        <taxon>Ruminiclostridium</taxon>
    </lineage>
</organism>
<dbReference type="eggNOG" id="COG0558">
    <property type="taxonomic scope" value="Bacteria"/>
</dbReference>
<proteinExistence type="inferred from homology"/>
<dbReference type="EC" id="2.7.8.5" evidence="4"/>
<dbReference type="EMBL" id="AORV01000065">
    <property type="protein sequence ID" value="EMS69466.1"/>
    <property type="molecule type" value="Genomic_DNA"/>
</dbReference>
<sequence length="181" mass="20185">MKPLVFVNSLTLSRIFLSVLFYWTVSYFPEQFVYHILIFAIIFLTDFFDGRLARQYNVETRAGAVFDVVADLFFVTCSFAVLIRNNILPFWILIVAIVKFAEFWVSSMVSAKKSKTVAGVFIFDGLGKAAALLLYALSAVGIMAYVLLPVNAAAVLVLFYCGLVTLMAAVSSVNRVYLCIK</sequence>
<gene>
    <name evidence="4" type="ORF">CTER_4862</name>
</gene>
<comment type="similarity">
    <text evidence="2">Belongs to the CDP-alcohol phosphatidyltransferase class-I family.</text>
</comment>
<protein>
    <submittedName>
        <fullName evidence="4">Phosphatidylglycerophosphate synthase</fullName>
        <ecNumber evidence="4">2.7.8.5</ecNumber>
    </submittedName>
</protein>
<accession>S0FHP8</accession>
<dbReference type="GO" id="GO:0008444">
    <property type="term" value="F:CDP-diacylglycerol-glycerol-3-phosphate 3-phosphatidyltransferase activity"/>
    <property type="evidence" value="ECO:0007669"/>
    <property type="project" value="UniProtKB-EC"/>
</dbReference>
<comment type="caution">
    <text evidence="4">The sequence shown here is derived from an EMBL/GenBank/DDBJ whole genome shotgun (WGS) entry which is preliminary data.</text>
</comment>
<dbReference type="STRING" id="1195236.CTER_4862"/>
<dbReference type="Gene3D" id="1.20.120.1760">
    <property type="match status" value="1"/>
</dbReference>
<keyword evidence="3" id="KW-1133">Transmembrane helix</keyword>
<dbReference type="PATRIC" id="fig|1195236.3.peg.5049"/>
<evidence type="ECO:0000313" key="4">
    <source>
        <dbReference type="EMBL" id="EMS69466.1"/>
    </source>
</evidence>
<feature type="transmembrane region" description="Helical" evidence="3">
    <location>
        <begin position="154"/>
        <end position="178"/>
    </location>
</feature>
<dbReference type="InterPro" id="IPR048254">
    <property type="entry name" value="CDP_ALCOHOL_P_TRANSF_CS"/>
</dbReference>
<dbReference type="InterPro" id="IPR043130">
    <property type="entry name" value="CDP-OH_PTrfase_TM_dom"/>
</dbReference>
<keyword evidence="3" id="KW-0472">Membrane</keyword>